<feature type="region of interest" description="Disordered" evidence="1">
    <location>
        <begin position="482"/>
        <end position="508"/>
    </location>
</feature>
<keyword evidence="3" id="KW-1185">Reference proteome</keyword>
<name>A0ABR4FQD1_9EURO</name>
<comment type="caution">
    <text evidence="2">The sequence shown here is derived from an EMBL/GenBank/DDBJ whole genome shotgun (WGS) entry which is preliminary data.</text>
</comment>
<reference evidence="2 3" key="1">
    <citation type="submission" date="2024-07" db="EMBL/GenBank/DDBJ databases">
        <title>Section-level genome sequencing and comparative genomics of Aspergillus sections Usti and Cavernicolus.</title>
        <authorList>
            <consortium name="Lawrence Berkeley National Laboratory"/>
            <person name="Nybo J.L."/>
            <person name="Vesth T.C."/>
            <person name="Theobald S."/>
            <person name="Frisvad J.C."/>
            <person name="Larsen T.O."/>
            <person name="Kjaerboelling I."/>
            <person name="Rothschild-Mancinelli K."/>
            <person name="Lyhne E.K."/>
            <person name="Kogle M.E."/>
            <person name="Barry K."/>
            <person name="Clum A."/>
            <person name="Na H."/>
            <person name="Ledsgaard L."/>
            <person name="Lin J."/>
            <person name="Lipzen A."/>
            <person name="Kuo A."/>
            <person name="Riley R."/>
            <person name="Mondo S."/>
            <person name="Labutti K."/>
            <person name="Haridas S."/>
            <person name="Pangalinan J."/>
            <person name="Salamov A.A."/>
            <person name="Simmons B.A."/>
            <person name="Magnuson J.K."/>
            <person name="Chen J."/>
            <person name="Drula E."/>
            <person name="Henrissat B."/>
            <person name="Wiebenga A."/>
            <person name="Lubbers R.J."/>
            <person name="Gomes A.C."/>
            <person name="Makela M.R."/>
            <person name="Stajich J."/>
            <person name="Grigoriev I.V."/>
            <person name="Mortensen U.H."/>
            <person name="De Vries R.P."/>
            <person name="Baker S.E."/>
            <person name="Andersen M.R."/>
        </authorList>
    </citation>
    <scope>NUCLEOTIDE SEQUENCE [LARGE SCALE GENOMIC DNA]</scope>
    <source>
        <strain evidence="2 3">CBS 209.92</strain>
    </source>
</reference>
<evidence type="ECO:0000313" key="3">
    <source>
        <dbReference type="Proteomes" id="UP001610563"/>
    </source>
</evidence>
<evidence type="ECO:0000313" key="2">
    <source>
        <dbReference type="EMBL" id="KAL2785444.1"/>
    </source>
</evidence>
<evidence type="ECO:0000256" key="1">
    <source>
        <dbReference type="SAM" id="MobiDB-lite"/>
    </source>
</evidence>
<dbReference type="Proteomes" id="UP001610563">
    <property type="component" value="Unassembled WGS sequence"/>
</dbReference>
<dbReference type="EMBL" id="JBFTWV010000144">
    <property type="protein sequence ID" value="KAL2785444.1"/>
    <property type="molecule type" value="Genomic_DNA"/>
</dbReference>
<sequence length="508" mass="55879">MAHLTSHLDSMSLSIPTLNSAISSVKASTETAIGQPQPTYARRFGRTYRGLDNLTTASLCTRDVGKVRADCRLRVAKSQWGSLGSLEKPAAIIYMDLAIDQPPECRLESATVLVTLEETSPSRIPCQNKPLQMTDYYGPKQLSGKATRVTVTRTVHLVPQVDVMGSGGGGLGVEREKSASYNTRWSFTGGLLADEQMSPFYRTLKWELRENEVGARSNRSPVIHTAFALQHSDRPFIMRIEIQGRLQSTKHRLRQKMRHMRFPSANDSQQGRSDTLVCPNSIAAPGRPLDRLAMGLSSAMERENLMRVPVEIPDALPVSFPVDGDAEATTPRPGTPLFAQRTTDMPLKDSTEQRTLTRHLTPEMLLAPDDAPSIAGTRLASSASNLSSASTLVNTPRTPLSRDPSSAILDTAIDSFNGHPRERSLWKDTPQQLQNMEIPRLIEPVPTPQDSTLVLLSRYPFLIFLLRIMAGVLDLMPVSKPSNDHKTKNDGACPADEKVALKPPYPGQ</sequence>
<protein>
    <submittedName>
        <fullName evidence="2">Uncharacterized protein</fullName>
    </submittedName>
</protein>
<organism evidence="2 3">
    <name type="scientific">Aspergillus keveii</name>
    <dbReference type="NCBI Taxonomy" id="714993"/>
    <lineage>
        <taxon>Eukaryota</taxon>
        <taxon>Fungi</taxon>
        <taxon>Dikarya</taxon>
        <taxon>Ascomycota</taxon>
        <taxon>Pezizomycotina</taxon>
        <taxon>Eurotiomycetes</taxon>
        <taxon>Eurotiomycetidae</taxon>
        <taxon>Eurotiales</taxon>
        <taxon>Aspergillaceae</taxon>
        <taxon>Aspergillus</taxon>
        <taxon>Aspergillus subgen. Nidulantes</taxon>
    </lineage>
</organism>
<gene>
    <name evidence="2" type="ORF">BJX66DRAFT_314879</name>
</gene>
<feature type="non-terminal residue" evidence="2">
    <location>
        <position position="1"/>
    </location>
</feature>
<accession>A0ABR4FQD1</accession>
<feature type="compositionally biased region" description="Basic and acidic residues" evidence="1">
    <location>
        <begin position="482"/>
        <end position="500"/>
    </location>
</feature>
<proteinExistence type="predicted"/>